<dbReference type="eggNOG" id="COG0715">
    <property type="taxonomic scope" value="Bacteria"/>
</dbReference>
<evidence type="ECO:0000256" key="1">
    <source>
        <dbReference type="SAM" id="SignalP"/>
    </source>
</evidence>
<dbReference type="EMBL" id="CP001841">
    <property type="protein sequence ID" value="AEF82394.1"/>
    <property type="molecule type" value="Genomic_DNA"/>
</dbReference>
<accession>F5YCU1</accession>
<dbReference type="Proteomes" id="UP000009222">
    <property type="component" value="Chromosome"/>
</dbReference>
<organism evidence="2 3">
    <name type="scientific">Leadbettera azotonutricia (strain ATCC BAA-888 / DSM 13862 / ZAS-9)</name>
    <name type="common">Treponema azotonutricium</name>
    <dbReference type="NCBI Taxonomy" id="545695"/>
    <lineage>
        <taxon>Bacteria</taxon>
        <taxon>Pseudomonadati</taxon>
        <taxon>Spirochaetota</taxon>
        <taxon>Spirochaetia</taxon>
        <taxon>Spirochaetales</taxon>
        <taxon>Breznakiellaceae</taxon>
        <taxon>Leadbettera</taxon>
    </lineage>
</organism>
<dbReference type="Gene3D" id="3.40.190.10">
    <property type="entry name" value="Periplasmic binding protein-like II"/>
    <property type="match status" value="2"/>
</dbReference>
<name>F5YCU1_LEAAZ</name>
<dbReference type="KEGG" id="taz:TREAZ_0435"/>
<sequence length="335" mass="35455">MPYSGIIINMNTKFSRSILIVLALLAISGFAHARGANEQAINSLAIYAIKGPSGVSMIRMFEYPPQIRGYEVKLEALAQADLMAARFISGDAKVGILPANVAAKIASSGKNIQIAAITGTGMLSLLTSDPAVQSLADLRGKTVEVAGQGATPDYVFRRLLLSGGINPEKDVTLSYALAYPEIAQSLIAGRVSTALLPEPFATMARSGKNDLRQIGDIQDEWIKAGGQGNYPMTVLAVDGDFAAYNPAAINAILESLKASIEWTVSNPAAAGVLVEKHDLGLRAPVISAAIPRSNYVFIPADQARPQIEALFKVFLEFSPASIGGSLPGDSFYYKP</sequence>
<dbReference type="InterPro" id="IPR027024">
    <property type="entry name" value="UCP027386_ABC_sbc_TM0202"/>
</dbReference>
<dbReference type="OrthoDB" id="9814375at2"/>
<dbReference type="HOGENOM" id="CLU_062584_0_0_12"/>
<dbReference type="PIRSF" id="PIRSF027386">
    <property type="entry name" value="UCP027386_ABC_sbc_TM0202"/>
    <property type="match status" value="1"/>
</dbReference>
<reference evidence="2 3" key="2">
    <citation type="journal article" date="2011" name="ISME J.">
        <title>RNA-seq reveals cooperative metabolic interactions between two termite-gut spirochete species in co-culture.</title>
        <authorList>
            <person name="Rosenthal A.Z."/>
            <person name="Matson E.G."/>
            <person name="Eldar A."/>
            <person name="Leadbetter J.R."/>
        </authorList>
    </citation>
    <scope>NUCLEOTIDE SEQUENCE [LARGE SCALE GENOMIC DNA]</scope>
    <source>
        <strain evidence="3">ATCC BAA-888 / DSM 13862 / ZAS-9</strain>
    </source>
</reference>
<proteinExistence type="predicted"/>
<keyword evidence="1" id="KW-0732">Signal</keyword>
<feature type="signal peptide" evidence="1">
    <location>
        <begin position="1"/>
        <end position="33"/>
    </location>
</feature>
<dbReference type="AlphaFoldDB" id="F5YCU1"/>
<gene>
    <name evidence="2" type="ordered locus">TREAZ_0435</name>
</gene>
<dbReference type="PANTHER" id="PTHR30024">
    <property type="entry name" value="ALIPHATIC SULFONATES-BINDING PROTEIN-RELATED"/>
    <property type="match status" value="1"/>
</dbReference>
<evidence type="ECO:0000313" key="3">
    <source>
        <dbReference type="Proteomes" id="UP000009222"/>
    </source>
</evidence>
<feature type="chain" id="PRO_5003331722" evidence="1">
    <location>
        <begin position="34"/>
        <end position="335"/>
    </location>
</feature>
<evidence type="ECO:0000313" key="2">
    <source>
        <dbReference type="EMBL" id="AEF82394.1"/>
    </source>
</evidence>
<protein>
    <submittedName>
        <fullName evidence="2">Uncharacterized protein</fullName>
    </submittedName>
</protein>
<dbReference type="STRING" id="545695.TREAZ_0435"/>
<dbReference type="InParanoid" id="F5YCU1"/>
<dbReference type="SUPFAM" id="SSF53850">
    <property type="entry name" value="Periplasmic binding protein-like II"/>
    <property type="match status" value="1"/>
</dbReference>
<reference evidence="3" key="1">
    <citation type="submission" date="2009-12" db="EMBL/GenBank/DDBJ databases">
        <title>Complete sequence of Treponema azotonutricium strain ZAS-9.</title>
        <authorList>
            <person name="Tetu S.G."/>
            <person name="Matson E."/>
            <person name="Ren Q."/>
            <person name="Seshadri R."/>
            <person name="Elbourne L."/>
            <person name="Hassan K.A."/>
            <person name="Durkin A."/>
            <person name="Radune D."/>
            <person name="Mohamoud Y."/>
            <person name="Shay R."/>
            <person name="Jin S."/>
            <person name="Zhang X."/>
            <person name="Lucey K."/>
            <person name="Ballor N.R."/>
            <person name="Ottesen E."/>
            <person name="Rosenthal R."/>
            <person name="Allen A."/>
            <person name="Leadbetter J.R."/>
            <person name="Paulsen I.T."/>
        </authorList>
    </citation>
    <scope>NUCLEOTIDE SEQUENCE [LARGE SCALE GENOMIC DNA]</scope>
    <source>
        <strain evidence="3">ATCC BAA-888 / DSM 13862 / ZAS-9</strain>
    </source>
</reference>
<dbReference type="PANTHER" id="PTHR30024:SF46">
    <property type="entry name" value="ABC TRANSPORTER, SUBSTRATE-BINDING LIPOPROTEIN"/>
    <property type="match status" value="1"/>
</dbReference>
<keyword evidence="3" id="KW-1185">Reference proteome</keyword>
<dbReference type="Pfam" id="PF13379">
    <property type="entry name" value="NMT1_2"/>
    <property type="match status" value="1"/>
</dbReference>